<evidence type="ECO:0000313" key="2">
    <source>
        <dbReference type="EMBL" id="AKZ65212.1"/>
    </source>
</evidence>
<evidence type="ECO:0000313" key="3">
    <source>
        <dbReference type="Proteomes" id="UP000063429"/>
    </source>
</evidence>
<accession>A0ABN4I380</accession>
<dbReference type="InterPro" id="IPR036928">
    <property type="entry name" value="AS_sf"/>
</dbReference>
<name>A0ABN4I380_9BURK</name>
<feature type="domain" description="Amidase" evidence="1">
    <location>
        <begin position="23"/>
        <end position="411"/>
    </location>
</feature>
<sequence length="429" mass="44579">MWNCSASDLHARVLAGACSVEQIVAATLEHISRREPDVRAWSWLDADGALAAARRQDRDGAHGPLSGVVVGLKDIIDTADMPTAYGAALYRDHRPLRDAALVTRLRRAGAIILGKTVTTEFAYAAPGPTRNPHDAAHTPGGSSSGSAAAVAAGMAGLAISSQTGGSTIRPAAFCGVIGFKPTLGLVDSSGMKALAPSSDTVGWHARSVADIALAFAVLADGPAPARVGSPIRIAWFPGPHAAEASSAAAAALEQVRRTLQKHGMQFAAPDIEAADVARLGECNSLIMAVEAAHSLEPEYHRYCERLAAPTQRLIETGRAVPVERYRKALEFVEQCRAGFDAAMTNGGFDALLSFSAPGIAPAVADGTGNSLFNRPWSMLGAPCLGLPCGFSAGLPLGVQLVARRGADLALLELGGEVERLLQQDLHIPA</sequence>
<gene>
    <name evidence="2" type="ORF">F506_07405</name>
</gene>
<proteinExistence type="predicted"/>
<evidence type="ECO:0000259" key="1">
    <source>
        <dbReference type="Pfam" id="PF01425"/>
    </source>
</evidence>
<dbReference type="EMBL" id="CP011409">
    <property type="protein sequence ID" value="AKZ65212.1"/>
    <property type="molecule type" value="Genomic_DNA"/>
</dbReference>
<dbReference type="Proteomes" id="UP000063429">
    <property type="component" value="Chromosome"/>
</dbReference>
<dbReference type="InterPro" id="IPR023631">
    <property type="entry name" value="Amidase_dom"/>
</dbReference>
<keyword evidence="3" id="KW-1185">Reference proteome</keyword>
<dbReference type="InterPro" id="IPR000120">
    <property type="entry name" value="Amidase"/>
</dbReference>
<protein>
    <recommendedName>
        <fullName evidence="1">Amidase domain-containing protein</fullName>
    </recommendedName>
</protein>
<reference evidence="3" key="1">
    <citation type="journal article" date="2015" name="Genome Announc.">
        <title>Complete Genome Sequence of Herbaspirillum hiltneri N3 (DSM 17495), Isolated from Surface-Sterilized Wheat Roots.</title>
        <authorList>
            <person name="Guizelini D."/>
            <person name="Saizaki P.M."/>
            <person name="Coimbra N.A."/>
            <person name="Weiss V.A."/>
            <person name="Faoro H."/>
            <person name="Sfeir M.Z."/>
            <person name="Baura V.A."/>
            <person name="Monteiro R.A."/>
            <person name="Chubatsu L.S."/>
            <person name="Souza E.M."/>
            <person name="Cruz L.M."/>
            <person name="Pedrosa F.O."/>
            <person name="Raittz R.T."/>
            <person name="Marchaukoski J.N."/>
            <person name="Steffens M.B."/>
        </authorList>
    </citation>
    <scope>NUCLEOTIDE SEQUENCE [LARGE SCALE GENOMIC DNA]</scope>
    <source>
        <strain evidence="3">N3</strain>
    </source>
</reference>
<dbReference type="Gene3D" id="3.90.1300.10">
    <property type="entry name" value="Amidase signature (AS) domain"/>
    <property type="match status" value="1"/>
</dbReference>
<dbReference type="PANTHER" id="PTHR11895">
    <property type="entry name" value="TRANSAMIDASE"/>
    <property type="match status" value="1"/>
</dbReference>
<dbReference type="SUPFAM" id="SSF75304">
    <property type="entry name" value="Amidase signature (AS) enzymes"/>
    <property type="match status" value="1"/>
</dbReference>
<dbReference type="Pfam" id="PF01425">
    <property type="entry name" value="Amidase"/>
    <property type="match status" value="1"/>
</dbReference>
<dbReference type="PANTHER" id="PTHR11895:SF151">
    <property type="entry name" value="GLUTAMYL-TRNA(GLN) AMIDOTRANSFERASE SUBUNIT A"/>
    <property type="match status" value="1"/>
</dbReference>
<organism evidence="2 3">
    <name type="scientific">Herbaspirillum hiltneri N3</name>
    <dbReference type="NCBI Taxonomy" id="1262470"/>
    <lineage>
        <taxon>Bacteria</taxon>
        <taxon>Pseudomonadati</taxon>
        <taxon>Pseudomonadota</taxon>
        <taxon>Betaproteobacteria</taxon>
        <taxon>Burkholderiales</taxon>
        <taxon>Oxalobacteraceae</taxon>
        <taxon>Herbaspirillum</taxon>
    </lineage>
</organism>